<accession>A0A0S3RJ71</accession>
<feature type="signal peptide" evidence="1">
    <location>
        <begin position="1"/>
        <end position="20"/>
    </location>
</feature>
<evidence type="ECO:0000313" key="2">
    <source>
        <dbReference type="EMBL" id="BAT80674.1"/>
    </source>
</evidence>
<evidence type="ECO:0008006" key="4">
    <source>
        <dbReference type="Google" id="ProtNLM"/>
    </source>
</evidence>
<sequence length="131" mass="14647">MSRALFPALCPALCPALSAGLNPPPSTPHGSLLYIHPEPFLLFFIAYAHKKNLSFSEKLFFSAPLSSLVERNHGSSCTLERLFLAIHHHFFIALSFSNFLHQSILHLCSLLRTKIKQAQLSQQAPCSSFRE</sequence>
<keyword evidence="3" id="KW-1185">Reference proteome</keyword>
<dbReference type="AlphaFoldDB" id="A0A0S3RJ71"/>
<protein>
    <recommendedName>
        <fullName evidence="4">Secreted protein</fullName>
    </recommendedName>
</protein>
<dbReference type="EMBL" id="AP015036">
    <property type="protein sequence ID" value="BAT80674.1"/>
    <property type="molecule type" value="Genomic_DNA"/>
</dbReference>
<organism evidence="2 3">
    <name type="scientific">Vigna angularis var. angularis</name>
    <dbReference type="NCBI Taxonomy" id="157739"/>
    <lineage>
        <taxon>Eukaryota</taxon>
        <taxon>Viridiplantae</taxon>
        <taxon>Streptophyta</taxon>
        <taxon>Embryophyta</taxon>
        <taxon>Tracheophyta</taxon>
        <taxon>Spermatophyta</taxon>
        <taxon>Magnoliopsida</taxon>
        <taxon>eudicotyledons</taxon>
        <taxon>Gunneridae</taxon>
        <taxon>Pentapetalae</taxon>
        <taxon>rosids</taxon>
        <taxon>fabids</taxon>
        <taxon>Fabales</taxon>
        <taxon>Fabaceae</taxon>
        <taxon>Papilionoideae</taxon>
        <taxon>50 kb inversion clade</taxon>
        <taxon>NPAAA clade</taxon>
        <taxon>indigoferoid/millettioid clade</taxon>
        <taxon>Phaseoleae</taxon>
        <taxon>Vigna</taxon>
    </lineage>
</organism>
<proteinExistence type="predicted"/>
<gene>
    <name evidence="2" type="primary">Vigan.03G027000</name>
    <name evidence="2" type="ORF">VIGAN_03027000</name>
</gene>
<reference evidence="2 3" key="1">
    <citation type="journal article" date="2015" name="Sci. Rep.">
        <title>The power of single molecule real-time sequencing technology in the de novo assembly of a eukaryotic genome.</title>
        <authorList>
            <person name="Sakai H."/>
            <person name="Naito K."/>
            <person name="Ogiso-Tanaka E."/>
            <person name="Takahashi Y."/>
            <person name="Iseki K."/>
            <person name="Muto C."/>
            <person name="Satou K."/>
            <person name="Teruya K."/>
            <person name="Shiroma A."/>
            <person name="Shimoji M."/>
            <person name="Hirano T."/>
            <person name="Itoh T."/>
            <person name="Kaga A."/>
            <person name="Tomooka N."/>
        </authorList>
    </citation>
    <scope>NUCLEOTIDE SEQUENCE [LARGE SCALE GENOMIC DNA]</scope>
    <source>
        <strain evidence="3">cv. Shumari</strain>
    </source>
</reference>
<evidence type="ECO:0000313" key="3">
    <source>
        <dbReference type="Proteomes" id="UP000291084"/>
    </source>
</evidence>
<keyword evidence="1" id="KW-0732">Signal</keyword>
<dbReference type="Proteomes" id="UP000291084">
    <property type="component" value="Chromosome 3"/>
</dbReference>
<feature type="chain" id="PRO_5006617057" description="Secreted protein" evidence="1">
    <location>
        <begin position="21"/>
        <end position="131"/>
    </location>
</feature>
<name>A0A0S3RJ71_PHAAN</name>
<evidence type="ECO:0000256" key="1">
    <source>
        <dbReference type="SAM" id="SignalP"/>
    </source>
</evidence>